<keyword evidence="5" id="KW-0560">Oxidoreductase</keyword>
<comment type="caution">
    <text evidence="7">The sequence shown here is derived from an EMBL/GenBank/DDBJ whole genome shotgun (WGS) entry which is preliminary data.</text>
</comment>
<proteinExistence type="inferred from homology"/>
<accession>A0A8G2F0F7</accession>
<evidence type="ECO:0000313" key="7">
    <source>
        <dbReference type="EMBL" id="SEF47810.1"/>
    </source>
</evidence>
<dbReference type="CDD" id="cd20609">
    <property type="entry name" value="nitroreductase"/>
    <property type="match status" value="1"/>
</dbReference>
<dbReference type="InterPro" id="IPR000415">
    <property type="entry name" value="Nitroreductase-like"/>
</dbReference>
<dbReference type="SUPFAM" id="SSF55469">
    <property type="entry name" value="FMN-dependent nitroreductase-like"/>
    <property type="match status" value="1"/>
</dbReference>
<comment type="cofactor">
    <cofactor evidence="1">
        <name>FMN</name>
        <dbReference type="ChEBI" id="CHEBI:58210"/>
    </cofactor>
</comment>
<dbReference type="GO" id="GO:0016491">
    <property type="term" value="F:oxidoreductase activity"/>
    <property type="evidence" value="ECO:0007669"/>
    <property type="project" value="UniProtKB-KW"/>
</dbReference>
<dbReference type="Pfam" id="PF00881">
    <property type="entry name" value="Nitroreductase"/>
    <property type="match status" value="2"/>
</dbReference>
<dbReference type="InterPro" id="IPR029479">
    <property type="entry name" value="Nitroreductase"/>
</dbReference>
<keyword evidence="3" id="KW-0285">Flavoprotein</keyword>
<evidence type="ECO:0000256" key="5">
    <source>
        <dbReference type="ARBA" id="ARBA00023002"/>
    </source>
</evidence>
<reference evidence="7 8" key="1">
    <citation type="submission" date="2016-10" db="EMBL/GenBank/DDBJ databases">
        <authorList>
            <person name="Varghese N."/>
            <person name="Submissions S."/>
        </authorList>
    </citation>
    <scope>NUCLEOTIDE SEQUENCE [LARGE SCALE GENOMIC DNA]</scope>
    <source>
        <strain evidence="7 8">DSM 29073</strain>
    </source>
</reference>
<dbReference type="Proteomes" id="UP000236725">
    <property type="component" value="Unassembled WGS sequence"/>
</dbReference>
<dbReference type="Gene3D" id="3.40.109.10">
    <property type="entry name" value="NADH Oxidase"/>
    <property type="match status" value="1"/>
</dbReference>
<keyword evidence="8" id="KW-1185">Reference proteome</keyword>
<evidence type="ECO:0000256" key="3">
    <source>
        <dbReference type="ARBA" id="ARBA00022630"/>
    </source>
</evidence>
<feature type="domain" description="Nitroreductase" evidence="6">
    <location>
        <begin position="7"/>
        <end position="60"/>
    </location>
</feature>
<evidence type="ECO:0000256" key="1">
    <source>
        <dbReference type="ARBA" id="ARBA00001917"/>
    </source>
</evidence>
<evidence type="ECO:0000256" key="4">
    <source>
        <dbReference type="ARBA" id="ARBA00022643"/>
    </source>
</evidence>
<protein>
    <submittedName>
        <fullName evidence="7">Nitroreductase</fullName>
    </submittedName>
</protein>
<sequence length="173" mass="19738">MNLLELIKKRCSIRNYSSSPVEDEKISYILEAARLAPSAVNYQPWYFLIVKKESGCRKLQECYPREWFKSANCFIVVCGDQSQSWKRNDGKDYMDIDAAIAAEHICLSATEQGLGSCWVCNFDTALCKKHFNIPETVEPIVIIPIGYPATPSLFDETPKKRKAIEETVKLETF</sequence>
<dbReference type="RefSeq" id="WP_103982283.1">
    <property type="nucleotide sequence ID" value="NZ_FNVS01000001.1"/>
</dbReference>
<dbReference type="PANTHER" id="PTHR43673">
    <property type="entry name" value="NAD(P)H NITROREDUCTASE YDGI-RELATED"/>
    <property type="match status" value="1"/>
</dbReference>
<evidence type="ECO:0000313" key="8">
    <source>
        <dbReference type="Proteomes" id="UP000236725"/>
    </source>
</evidence>
<keyword evidence="4" id="KW-0288">FMN</keyword>
<name>A0A8G2F0F7_9BACT</name>
<evidence type="ECO:0000256" key="2">
    <source>
        <dbReference type="ARBA" id="ARBA00007118"/>
    </source>
</evidence>
<organism evidence="7 8">
    <name type="scientific">Parabacteroides chinchillae</name>
    <dbReference type="NCBI Taxonomy" id="871327"/>
    <lineage>
        <taxon>Bacteria</taxon>
        <taxon>Pseudomonadati</taxon>
        <taxon>Bacteroidota</taxon>
        <taxon>Bacteroidia</taxon>
        <taxon>Bacteroidales</taxon>
        <taxon>Tannerellaceae</taxon>
        <taxon>Parabacteroides</taxon>
    </lineage>
</organism>
<feature type="domain" description="Nitroreductase" evidence="6">
    <location>
        <begin position="63"/>
        <end position="147"/>
    </location>
</feature>
<gene>
    <name evidence="7" type="ORF">SAMN05444001_101351</name>
</gene>
<evidence type="ECO:0000259" key="6">
    <source>
        <dbReference type="Pfam" id="PF00881"/>
    </source>
</evidence>
<dbReference type="EMBL" id="FNVS01000001">
    <property type="protein sequence ID" value="SEF47810.1"/>
    <property type="molecule type" value="Genomic_DNA"/>
</dbReference>
<dbReference type="PANTHER" id="PTHR43673:SF2">
    <property type="entry name" value="NITROREDUCTASE"/>
    <property type="match status" value="1"/>
</dbReference>
<dbReference type="AlphaFoldDB" id="A0A8G2F0F7"/>
<comment type="similarity">
    <text evidence="2">Belongs to the nitroreductase family.</text>
</comment>